<name>A0A3S9PVY3_9ACTO</name>
<dbReference type="Proteomes" id="UP000280344">
    <property type="component" value="Chromosome"/>
</dbReference>
<feature type="domain" description="UDP-N-acetylglucosamine 2-epimerase" evidence="5">
    <location>
        <begin position="26"/>
        <end position="367"/>
    </location>
</feature>
<evidence type="ECO:0000256" key="2">
    <source>
        <dbReference type="ARBA" id="ARBA00038209"/>
    </source>
</evidence>
<dbReference type="InterPro" id="IPR029767">
    <property type="entry name" value="WecB-like"/>
</dbReference>
<dbReference type="PANTHER" id="PTHR43174:SF2">
    <property type="entry name" value="UDP-N-ACETYLGLUCOSAMINE 2-EPIMERASE"/>
    <property type="match status" value="1"/>
</dbReference>
<dbReference type="RefSeq" id="WP_126703296.1">
    <property type="nucleotide sequence ID" value="NZ_CP034593.1"/>
</dbReference>
<dbReference type="GO" id="GO:0008761">
    <property type="term" value="F:UDP-N-acetylglucosamine 2-epimerase activity"/>
    <property type="evidence" value="ECO:0007669"/>
    <property type="project" value="UniProtKB-EC"/>
</dbReference>
<dbReference type="InterPro" id="IPR003331">
    <property type="entry name" value="UDP_GlcNAc_Epimerase_2_dom"/>
</dbReference>
<evidence type="ECO:0000256" key="3">
    <source>
        <dbReference type="ARBA" id="ARBA00038858"/>
    </source>
</evidence>
<dbReference type="EC" id="5.1.3.14" evidence="3"/>
<organism evidence="6 7">
    <name type="scientific">Flaviflexus ciconiae</name>
    <dbReference type="NCBI Taxonomy" id="2496867"/>
    <lineage>
        <taxon>Bacteria</taxon>
        <taxon>Bacillati</taxon>
        <taxon>Actinomycetota</taxon>
        <taxon>Actinomycetes</taxon>
        <taxon>Actinomycetales</taxon>
        <taxon>Actinomycetaceae</taxon>
        <taxon>Flaviflexus</taxon>
    </lineage>
</organism>
<evidence type="ECO:0000313" key="6">
    <source>
        <dbReference type="EMBL" id="AZQ76488.1"/>
    </source>
</evidence>
<reference evidence="6 7" key="1">
    <citation type="submission" date="2018-12" db="EMBL/GenBank/DDBJ databases">
        <title>Complete genome sequence of Flaviflexus sp. H23T48.</title>
        <authorList>
            <person name="Bae J.-W."/>
            <person name="Lee J.-Y."/>
        </authorList>
    </citation>
    <scope>NUCLEOTIDE SEQUENCE [LARGE SCALE GENOMIC DNA]</scope>
    <source>
        <strain evidence="6 7">H23T48</strain>
    </source>
</reference>
<dbReference type="Pfam" id="PF02350">
    <property type="entry name" value="Epimerase_2"/>
    <property type="match status" value="1"/>
</dbReference>
<dbReference type="NCBIfam" id="TIGR00236">
    <property type="entry name" value="wecB"/>
    <property type="match status" value="1"/>
</dbReference>
<dbReference type="PANTHER" id="PTHR43174">
    <property type="entry name" value="UDP-N-ACETYLGLUCOSAMINE 2-EPIMERASE"/>
    <property type="match status" value="1"/>
</dbReference>
<dbReference type="KEGG" id="flh:EJ997_03165"/>
<dbReference type="CDD" id="cd03786">
    <property type="entry name" value="GTB_UDP-GlcNAc_2-Epimerase"/>
    <property type="match status" value="1"/>
</dbReference>
<comment type="similarity">
    <text evidence="2 4">Belongs to the UDP-N-acetylglucosamine 2-epimerase family.</text>
</comment>
<proteinExistence type="inferred from homology"/>
<dbReference type="EMBL" id="CP034593">
    <property type="protein sequence ID" value="AZQ76488.1"/>
    <property type="molecule type" value="Genomic_DNA"/>
</dbReference>
<keyword evidence="7" id="KW-1185">Reference proteome</keyword>
<evidence type="ECO:0000256" key="1">
    <source>
        <dbReference type="ARBA" id="ARBA00023235"/>
    </source>
</evidence>
<sequence length="386" mass="41903">MSKKKIMVVMGTRPEAIKMAPVILAMKDSDVLDPIVVSTGQHREMLDQVNEVFGITPDMDLDIFEPGQSLNVMLSKIITGIDTAITDIDPDALMVQGDTTSVSGAAMAAFYRSIPVIHLEAGLRSGDLFDPFPEEGNRLITGQISSLHLAPTDQAKQNLVREQFNPDNIVVTGNTVIDALLHATKEPKPFTDPRVAELAQSGRDILLVTAHRRENLGENMESIGKAIAELATKYPDKAVLFPIHRNPKVREAVLPQIEHLNNVVWTEPLPYGEFCHALKVSHIILTDSGGVQEEAPSLGKPVLVMRKTTERPEAIEAGNARLVGAHTDAIVDAVTELAQSQDAYETMSQAINPYGDGKSSDRVVAAIAALLGVGERLPEFEYTTGH</sequence>
<protein>
    <recommendedName>
        <fullName evidence="3">UDP-N-acetylglucosamine 2-epimerase (non-hydrolyzing)</fullName>
        <ecNumber evidence="3">5.1.3.14</ecNumber>
    </recommendedName>
</protein>
<dbReference type="AlphaFoldDB" id="A0A3S9PVY3"/>
<keyword evidence="1 4" id="KW-0413">Isomerase</keyword>
<dbReference type="OrthoDB" id="9803238at2"/>
<gene>
    <name evidence="6" type="ORF">EJ997_03165</name>
</gene>
<evidence type="ECO:0000256" key="4">
    <source>
        <dbReference type="RuleBase" id="RU003513"/>
    </source>
</evidence>
<evidence type="ECO:0000313" key="7">
    <source>
        <dbReference type="Proteomes" id="UP000280344"/>
    </source>
</evidence>
<evidence type="ECO:0000259" key="5">
    <source>
        <dbReference type="Pfam" id="PF02350"/>
    </source>
</evidence>
<accession>A0A3S9PVY3</accession>
<dbReference type="SUPFAM" id="SSF53756">
    <property type="entry name" value="UDP-Glycosyltransferase/glycogen phosphorylase"/>
    <property type="match status" value="1"/>
</dbReference>
<dbReference type="Gene3D" id="3.40.50.2000">
    <property type="entry name" value="Glycogen Phosphorylase B"/>
    <property type="match status" value="2"/>
</dbReference>